<accession>A0ABP6UFP1</accession>
<evidence type="ECO:0000313" key="3">
    <source>
        <dbReference type="Proteomes" id="UP001501455"/>
    </source>
</evidence>
<feature type="region of interest" description="Disordered" evidence="1">
    <location>
        <begin position="1"/>
        <end position="59"/>
    </location>
</feature>
<dbReference type="EMBL" id="BAAAXF010000082">
    <property type="protein sequence ID" value="GAA3505452.1"/>
    <property type="molecule type" value="Genomic_DNA"/>
</dbReference>
<dbReference type="Proteomes" id="UP001501455">
    <property type="component" value="Unassembled WGS sequence"/>
</dbReference>
<protein>
    <submittedName>
        <fullName evidence="2">Uncharacterized protein</fullName>
    </submittedName>
</protein>
<name>A0ABP6UFP1_9ACTN</name>
<reference evidence="3" key="1">
    <citation type="journal article" date="2019" name="Int. J. Syst. Evol. Microbiol.">
        <title>The Global Catalogue of Microorganisms (GCM) 10K type strain sequencing project: providing services to taxonomists for standard genome sequencing and annotation.</title>
        <authorList>
            <consortium name="The Broad Institute Genomics Platform"/>
            <consortium name="The Broad Institute Genome Sequencing Center for Infectious Disease"/>
            <person name="Wu L."/>
            <person name="Ma J."/>
        </authorList>
    </citation>
    <scope>NUCLEOTIDE SEQUENCE [LARGE SCALE GENOMIC DNA]</scope>
    <source>
        <strain evidence="3">JCM 4816</strain>
    </source>
</reference>
<organism evidence="2 3">
    <name type="scientific">Streptomyces prasinosporus</name>
    <dbReference type="NCBI Taxonomy" id="68256"/>
    <lineage>
        <taxon>Bacteria</taxon>
        <taxon>Bacillati</taxon>
        <taxon>Actinomycetota</taxon>
        <taxon>Actinomycetes</taxon>
        <taxon>Kitasatosporales</taxon>
        <taxon>Streptomycetaceae</taxon>
        <taxon>Streptomyces</taxon>
        <taxon>Streptomyces albogriseolus group</taxon>
    </lineage>
</organism>
<sequence length="59" mass="6312">MTAANPAPSRCQKTRPSRAPATDVMLVTRSLVHVHTPSTHGESDGRVSNRSLTPAEYAP</sequence>
<gene>
    <name evidence="2" type="ORF">GCM10019016_125650</name>
</gene>
<evidence type="ECO:0000313" key="2">
    <source>
        <dbReference type="EMBL" id="GAA3505452.1"/>
    </source>
</evidence>
<comment type="caution">
    <text evidence="2">The sequence shown here is derived from an EMBL/GenBank/DDBJ whole genome shotgun (WGS) entry which is preliminary data.</text>
</comment>
<keyword evidence="3" id="KW-1185">Reference proteome</keyword>
<proteinExistence type="predicted"/>
<evidence type="ECO:0000256" key="1">
    <source>
        <dbReference type="SAM" id="MobiDB-lite"/>
    </source>
</evidence>